<dbReference type="Pfam" id="PF13302">
    <property type="entry name" value="Acetyltransf_3"/>
    <property type="match status" value="1"/>
</dbReference>
<keyword evidence="1" id="KW-0808">Transferase</keyword>
<reference evidence="1 2" key="1">
    <citation type="submission" date="2024-09" db="EMBL/GenBank/DDBJ databases">
        <authorList>
            <person name="Lee S.D."/>
        </authorList>
    </citation>
    <scope>NUCLEOTIDE SEQUENCE [LARGE SCALE GENOMIC DNA]</scope>
    <source>
        <strain evidence="1 2">N1-1</strain>
    </source>
</reference>
<dbReference type="EC" id="2.3.-.-" evidence="1"/>
<sequence>MNQQLNQRQVPAPTARLTFRRMTEDDLDDMAALLGDPRVMRYYPRPKDRDEALSWIRWNQGLYRQQGFGLWLLTLRATGEFVGDCGLTPQQVEGVVELEVGYRVRAELQGNGYATEAAAACRDHARDVLDAKRLVAIIRPDNTPSQRVAQKIGLPFERDAVSRNGLPVRIHAASL</sequence>
<keyword evidence="1" id="KW-0012">Acyltransferase</keyword>
<dbReference type="Proteomes" id="UP001592582">
    <property type="component" value="Unassembled WGS sequence"/>
</dbReference>
<name>A0ABV6V5H6_9ACTN</name>
<gene>
    <name evidence="1" type="ORF">ACEZDG_06735</name>
</gene>
<evidence type="ECO:0000313" key="2">
    <source>
        <dbReference type="Proteomes" id="UP001592582"/>
    </source>
</evidence>
<protein>
    <submittedName>
        <fullName evidence="1">GNAT family N-acetyltransferase</fullName>
        <ecNumber evidence="1">2.3.-.-</ecNumber>
    </submittedName>
</protein>
<dbReference type="InterPro" id="IPR016181">
    <property type="entry name" value="Acyl_CoA_acyltransferase"/>
</dbReference>
<dbReference type="PANTHER" id="PTHR43792">
    <property type="entry name" value="GNAT FAMILY, PUTATIVE (AFU_ORTHOLOGUE AFUA_3G00765)-RELATED-RELATED"/>
    <property type="match status" value="1"/>
</dbReference>
<comment type="caution">
    <text evidence="1">The sequence shown here is derived from an EMBL/GenBank/DDBJ whole genome shotgun (WGS) entry which is preliminary data.</text>
</comment>
<dbReference type="SUPFAM" id="SSF55729">
    <property type="entry name" value="Acyl-CoA N-acyltransferases (Nat)"/>
    <property type="match status" value="1"/>
</dbReference>
<keyword evidence="2" id="KW-1185">Reference proteome</keyword>
<dbReference type="Gene3D" id="3.40.630.30">
    <property type="match status" value="1"/>
</dbReference>
<organism evidence="1 2">
    <name type="scientific">Streptacidiphilus alkalitolerans</name>
    <dbReference type="NCBI Taxonomy" id="3342712"/>
    <lineage>
        <taxon>Bacteria</taxon>
        <taxon>Bacillati</taxon>
        <taxon>Actinomycetota</taxon>
        <taxon>Actinomycetes</taxon>
        <taxon>Kitasatosporales</taxon>
        <taxon>Streptomycetaceae</taxon>
        <taxon>Streptacidiphilus</taxon>
    </lineage>
</organism>
<dbReference type="EMBL" id="JBHEZX010000002">
    <property type="protein sequence ID" value="MFC1408974.1"/>
    <property type="molecule type" value="Genomic_DNA"/>
</dbReference>
<dbReference type="GO" id="GO:0016746">
    <property type="term" value="F:acyltransferase activity"/>
    <property type="evidence" value="ECO:0007669"/>
    <property type="project" value="UniProtKB-KW"/>
</dbReference>
<dbReference type="InterPro" id="IPR000182">
    <property type="entry name" value="GNAT_dom"/>
</dbReference>
<dbReference type="PANTHER" id="PTHR43792:SF1">
    <property type="entry name" value="N-ACETYLTRANSFERASE DOMAIN-CONTAINING PROTEIN"/>
    <property type="match status" value="1"/>
</dbReference>
<proteinExistence type="predicted"/>
<accession>A0ABV6V5H6</accession>
<dbReference type="InterPro" id="IPR051531">
    <property type="entry name" value="N-acetyltransferase"/>
</dbReference>
<evidence type="ECO:0000313" key="1">
    <source>
        <dbReference type="EMBL" id="MFC1408974.1"/>
    </source>
</evidence>